<gene>
    <name evidence="2" type="ORF">BN938_1083</name>
</gene>
<feature type="transmembrane region" description="Helical" evidence="1">
    <location>
        <begin position="38"/>
        <end position="59"/>
    </location>
</feature>
<accession>A0A060RCM4</accession>
<name>A0A060RCM4_9BACT</name>
<evidence type="ECO:0000313" key="3">
    <source>
        <dbReference type="Proteomes" id="UP000027616"/>
    </source>
</evidence>
<reference evidence="2 3" key="1">
    <citation type="journal article" date="2015" name="Genome Announc.">
        <title>Complete Genome Sequence of the Novel Leech Symbiont Mucinivorans hirudinis M3T.</title>
        <authorList>
            <person name="Nelson M.C."/>
            <person name="Bomar L."/>
            <person name="Graf J."/>
        </authorList>
    </citation>
    <scope>NUCLEOTIDE SEQUENCE [LARGE SCALE GENOMIC DNA]</scope>
    <source>
        <strain evidence="3">M3</strain>
    </source>
</reference>
<dbReference type="OrthoDB" id="1003899at2"/>
<evidence type="ECO:0000313" key="2">
    <source>
        <dbReference type="EMBL" id="CDN31179.1"/>
    </source>
</evidence>
<proteinExistence type="predicted"/>
<feature type="transmembrane region" description="Helical" evidence="1">
    <location>
        <begin position="12"/>
        <end position="32"/>
    </location>
</feature>
<dbReference type="Proteomes" id="UP000027616">
    <property type="component" value="Chromosome I"/>
</dbReference>
<sequence>MDLNKISEQTIMYIVTAIAVMIIAVGVRYASVLGGVDVGTANLLFVIVLAVELVLYLLLHKSIDKATAFFVLRRKKSEKFKPSVLTGIAKERFEQSIAIFADYTKLAFADKLSGEDIERLCLYAELFAKEEELKNIAPIKVLSRKISNNDLYHYGWNLWNHSRSYRDDRRQECVVAWLKTVFDNLSAIETSTVKGKLTIFDSKCNITIQKNIFDYLRIIKG</sequence>
<keyword evidence="3" id="KW-1185">Reference proteome</keyword>
<dbReference type="KEGG" id="rbc:BN938_1083"/>
<keyword evidence="1" id="KW-1133">Transmembrane helix</keyword>
<protein>
    <recommendedName>
        <fullName evidence="4">Mobilization protein</fullName>
    </recommendedName>
</protein>
<evidence type="ECO:0008006" key="4">
    <source>
        <dbReference type="Google" id="ProtNLM"/>
    </source>
</evidence>
<evidence type="ECO:0000256" key="1">
    <source>
        <dbReference type="SAM" id="Phobius"/>
    </source>
</evidence>
<dbReference type="HOGENOM" id="CLU_095223_0_0_10"/>
<dbReference type="STRING" id="1433126.BN938_1083"/>
<keyword evidence="1" id="KW-0812">Transmembrane</keyword>
<dbReference type="AlphaFoldDB" id="A0A060RCM4"/>
<dbReference type="eggNOG" id="ENOG5030KXV">
    <property type="taxonomic scope" value="Bacteria"/>
</dbReference>
<keyword evidence="1" id="KW-0472">Membrane</keyword>
<dbReference type="EMBL" id="HG934468">
    <property type="protein sequence ID" value="CDN31179.1"/>
    <property type="molecule type" value="Genomic_DNA"/>
</dbReference>
<organism evidence="2 3">
    <name type="scientific">Mucinivorans hirudinis</name>
    <dbReference type="NCBI Taxonomy" id="1433126"/>
    <lineage>
        <taxon>Bacteria</taxon>
        <taxon>Pseudomonadati</taxon>
        <taxon>Bacteroidota</taxon>
        <taxon>Bacteroidia</taxon>
        <taxon>Bacteroidales</taxon>
        <taxon>Rikenellaceae</taxon>
        <taxon>Mucinivorans</taxon>
    </lineage>
</organism>